<name>A0A3M7RQ28_BRAPC</name>
<protein>
    <recommendedName>
        <fullName evidence="2">phosphatidylinositol N-acetylglucosaminyltransferase</fullName>
        <ecNumber evidence="2">2.4.1.198</ecNumber>
    </recommendedName>
    <alternativeName>
        <fullName evidence="6">GlcNAc-PI synthesis protein</fullName>
    </alternativeName>
</protein>
<dbReference type="EC" id="2.4.1.198" evidence="2"/>
<keyword evidence="4 9" id="KW-0328">Glycosyltransferase</keyword>
<dbReference type="InterPro" id="IPR013234">
    <property type="entry name" value="PIGA_GPI_anchor_biosynthesis"/>
</dbReference>
<dbReference type="GO" id="GO:0017176">
    <property type="term" value="F:phosphatidylinositol N-acetylglucosaminyltransferase activity"/>
    <property type="evidence" value="ECO:0007669"/>
    <property type="project" value="UniProtKB-EC"/>
</dbReference>
<feature type="domain" description="PIGA GPI anchor biosynthesis" evidence="8">
    <location>
        <begin position="48"/>
        <end position="137"/>
    </location>
</feature>
<feature type="domain" description="Glycosyl transferase family 1" evidence="7">
    <location>
        <begin position="199"/>
        <end position="340"/>
    </location>
</feature>
<dbReference type="FunFam" id="3.40.50.2000:FF:000026">
    <property type="entry name" value="Phosphatidylinositol N-acetylglucosaminyltransferase subunit A"/>
    <property type="match status" value="1"/>
</dbReference>
<dbReference type="Pfam" id="PF00534">
    <property type="entry name" value="Glycos_transf_1"/>
    <property type="match status" value="1"/>
</dbReference>
<keyword evidence="10" id="KW-1185">Reference proteome</keyword>
<evidence type="ECO:0000256" key="1">
    <source>
        <dbReference type="ARBA" id="ARBA00004687"/>
    </source>
</evidence>
<evidence type="ECO:0000259" key="8">
    <source>
        <dbReference type="Pfam" id="PF08288"/>
    </source>
</evidence>
<dbReference type="EMBL" id="REGN01002892">
    <property type="protein sequence ID" value="RNA25642.1"/>
    <property type="molecule type" value="Genomic_DNA"/>
</dbReference>
<dbReference type="PANTHER" id="PTHR45871">
    <property type="entry name" value="N-ACETYLGLUCOSAMINYL-PHOSPHATIDYLINOSITOL BIOSYNTHETIC PROTEIN"/>
    <property type="match status" value="1"/>
</dbReference>
<dbReference type="PANTHER" id="PTHR45871:SF1">
    <property type="entry name" value="PHOSPHATIDYLINOSITOL N-ACETYLGLUCOSAMINYLTRANSFERASE SUBUNIT A"/>
    <property type="match status" value="1"/>
</dbReference>
<dbReference type="GO" id="GO:0000506">
    <property type="term" value="C:glycosylphosphatidylinositol-N-acetylglucosaminyltransferase (GPI-GnT) complex"/>
    <property type="evidence" value="ECO:0007669"/>
    <property type="project" value="InterPro"/>
</dbReference>
<dbReference type="InterPro" id="IPR039507">
    <property type="entry name" value="PIG-A/GPI3"/>
</dbReference>
<evidence type="ECO:0000256" key="5">
    <source>
        <dbReference type="ARBA" id="ARBA00022679"/>
    </source>
</evidence>
<dbReference type="Proteomes" id="UP000276133">
    <property type="component" value="Unassembled WGS sequence"/>
</dbReference>
<evidence type="ECO:0000256" key="2">
    <source>
        <dbReference type="ARBA" id="ARBA00012420"/>
    </source>
</evidence>
<dbReference type="UniPathway" id="UPA00196"/>
<comment type="pathway">
    <text evidence="1">Glycolipid biosynthesis; glycosylphosphatidylinositol-anchor biosynthesis.</text>
</comment>
<keyword evidence="3" id="KW-0337">GPI-anchor biosynthesis</keyword>
<evidence type="ECO:0000256" key="6">
    <source>
        <dbReference type="ARBA" id="ARBA00032160"/>
    </source>
</evidence>
<dbReference type="AlphaFoldDB" id="A0A3M7RQ28"/>
<dbReference type="InterPro" id="IPR001296">
    <property type="entry name" value="Glyco_trans_1"/>
</dbReference>
<sequence length="399" mass="45259">MPKKDKKRHSICMVSDFFYPNMGGVESHIFQLSQCLLELSHKVVVITHMYNNRNGVRYMTNGLKVYYIPLVPFYNQCVLPTVLTTLPIIRDILIREQITIVHGHSAFSVLAEETLYHAKLLGLKLVYTDHSLFGFADASSILTNKLLECGMSISDHVICVSNTCRENTFLRANIKDPRKISVIPNAVDSSIFTPEPNTAPFNRIVIVVVSRLVYRKGTDLLIGIIPEICKKYPNVDFLIAGSGPKMVLIEEIKDRYKLHDRVTLLGSIPNQEVRNCLVKGHIFLNTSLTEAFCIAILEAASCGLQVVSTKVGGIPEILPNSMITLCEPSVSDLITKVEFAIKRIKTGDKIDSFMMHEEIRKMYNWRDVAKRTEKVYNLISEMNEKNSLIDKIIRYFKLF</sequence>
<reference evidence="9 10" key="1">
    <citation type="journal article" date="2018" name="Sci. Rep.">
        <title>Genomic signatures of local adaptation to the degree of environmental predictability in rotifers.</title>
        <authorList>
            <person name="Franch-Gras L."/>
            <person name="Hahn C."/>
            <person name="Garcia-Roger E.M."/>
            <person name="Carmona M.J."/>
            <person name="Serra M."/>
            <person name="Gomez A."/>
        </authorList>
    </citation>
    <scope>NUCLEOTIDE SEQUENCE [LARGE SCALE GENOMIC DNA]</scope>
    <source>
        <strain evidence="9">HYR1</strain>
    </source>
</reference>
<dbReference type="STRING" id="10195.A0A3M7RQ28"/>
<dbReference type="FunFam" id="3.40.50.2000:FF:000148">
    <property type="entry name" value="Phosphatidylinositol N-acetylglucosaminyltransferase subunit A"/>
    <property type="match status" value="1"/>
</dbReference>
<dbReference type="CDD" id="cd03796">
    <property type="entry name" value="GT4_PIG-A-like"/>
    <property type="match status" value="1"/>
</dbReference>
<proteinExistence type="predicted"/>
<gene>
    <name evidence="9" type="ORF">BpHYR1_018039</name>
</gene>
<dbReference type="GO" id="GO:0006506">
    <property type="term" value="P:GPI anchor biosynthetic process"/>
    <property type="evidence" value="ECO:0007669"/>
    <property type="project" value="UniProtKB-UniPathway"/>
</dbReference>
<organism evidence="9 10">
    <name type="scientific">Brachionus plicatilis</name>
    <name type="common">Marine rotifer</name>
    <name type="synonym">Brachionus muelleri</name>
    <dbReference type="NCBI Taxonomy" id="10195"/>
    <lineage>
        <taxon>Eukaryota</taxon>
        <taxon>Metazoa</taxon>
        <taxon>Spiralia</taxon>
        <taxon>Gnathifera</taxon>
        <taxon>Rotifera</taxon>
        <taxon>Eurotatoria</taxon>
        <taxon>Monogononta</taxon>
        <taxon>Pseudotrocha</taxon>
        <taxon>Ploima</taxon>
        <taxon>Brachionidae</taxon>
        <taxon>Brachionus</taxon>
    </lineage>
</organism>
<dbReference type="Gene3D" id="3.40.50.2000">
    <property type="entry name" value="Glycogen Phosphorylase B"/>
    <property type="match status" value="2"/>
</dbReference>
<evidence type="ECO:0000256" key="3">
    <source>
        <dbReference type="ARBA" id="ARBA00022502"/>
    </source>
</evidence>
<evidence type="ECO:0000313" key="10">
    <source>
        <dbReference type="Proteomes" id="UP000276133"/>
    </source>
</evidence>
<comment type="caution">
    <text evidence="9">The sequence shown here is derived from an EMBL/GenBank/DDBJ whole genome shotgun (WGS) entry which is preliminary data.</text>
</comment>
<evidence type="ECO:0000313" key="9">
    <source>
        <dbReference type="EMBL" id="RNA25642.1"/>
    </source>
</evidence>
<dbReference type="OrthoDB" id="734129at2759"/>
<dbReference type="Pfam" id="PF08288">
    <property type="entry name" value="PIGA"/>
    <property type="match status" value="1"/>
</dbReference>
<evidence type="ECO:0000256" key="4">
    <source>
        <dbReference type="ARBA" id="ARBA00022676"/>
    </source>
</evidence>
<evidence type="ECO:0000259" key="7">
    <source>
        <dbReference type="Pfam" id="PF00534"/>
    </source>
</evidence>
<accession>A0A3M7RQ28</accession>
<dbReference type="SUPFAM" id="SSF53756">
    <property type="entry name" value="UDP-Glycosyltransferase/glycogen phosphorylase"/>
    <property type="match status" value="1"/>
</dbReference>
<keyword evidence="5 9" id="KW-0808">Transferase</keyword>